<dbReference type="AlphaFoldDB" id="M2N117"/>
<feature type="region of interest" description="Disordered" evidence="1">
    <location>
        <begin position="1"/>
        <end position="26"/>
    </location>
</feature>
<dbReference type="HOGENOM" id="CLU_2557926_0_0_1"/>
<dbReference type="EMBL" id="KB445561">
    <property type="protein sequence ID" value="EMC92609.1"/>
    <property type="molecule type" value="Genomic_DNA"/>
</dbReference>
<dbReference type="InterPro" id="IPR036291">
    <property type="entry name" value="NAD(P)-bd_dom_sf"/>
</dbReference>
<evidence type="ECO:0000256" key="1">
    <source>
        <dbReference type="SAM" id="MobiDB-lite"/>
    </source>
</evidence>
<gene>
    <name evidence="2" type="ORF">BAUCODRAFT_255306</name>
</gene>
<dbReference type="Proteomes" id="UP000011761">
    <property type="component" value="Unassembled WGS sequence"/>
</dbReference>
<dbReference type="OrthoDB" id="37659at2759"/>
<dbReference type="KEGG" id="bcom:BAUCODRAFT_255306"/>
<keyword evidence="3" id="KW-1185">Reference proteome</keyword>
<protein>
    <submittedName>
        <fullName evidence="2">Uncharacterized protein</fullName>
    </submittedName>
</protein>
<accession>M2N117</accession>
<name>M2N117_BAUPA</name>
<proteinExistence type="predicted"/>
<dbReference type="SUPFAM" id="SSF51735">
    <property type="entry name" value="NAD(P)-binding Rossmann-fold domains"/>
    <property type="match status" value="1"/>
</dbReference>
<dbReference type="GeneID" id="19110314"/>
<dbReference type="RefSeq" id="XP_007680021.1">
    <property type="nucleotide sequence ID" value="XM_007681831.1"/>
</dbReference>
<organism evidence="2 3">
    <name type="scientific">Baudoinia panamericana (strain UAMH 10762)</name>
    <name type="common">Angels' share fungus</name>
    <name type="synonym">Baudoinia compniacensis (strain UAMH 10762)</name>
    <dbReference type="NCBI Taxonomy" id="717646"/>
    <lineage>
        <taxon>Eukaryota</taxon>
        <taxon>Fungi</taxon>
        <taxon>Dikarya</taxon>
        <taxon>Ascomycota</taxon>
        <taxon>Pezizomycotina</taxon>
        <taxon>Dothideomycetes</taxon>
        <taxon>Dothideomycetidae</taxon>
        <taxon>Mycosphaerellales</taxon>
        <taxon>Teratosphaeriaceae</taxon>
        <taxon>Baudoinia</taxon>
    </lineage>
</organism>
<evidence type="ECO:0000313" key="2">
    <source>
        <dbReference type="EMBL" id="EMC92609.1"/>
    </source>
</evidence>
<feature type="compositionally biased region" description="Polar residues" evidence="1">
    <location>
        <begin position="8"/>
        <end position="20"/>
    </location>
</feature>
<sequence>MDVLRASGTAQQDRSVQLPSPAQGCSPCAMAASTKTTQSVVITGAASGMGLAIAQVRASRGGWRLRLLDRTPSFEATISDLL</sequence>
<evidence type="ECO:0000313" key="3">
    <source>
        <dbReference type="Proteomes" id="UP000011761"/>
    </source>
</evidence>
<dbReference type="Gene3D" id="3.40.50.720">
    <property type="entry name" value="NAD(P)-binding Rossmann-like Domain"/>
    <property type="match status" value="1"/>
</dbReference>
<reference evidence="2 3" key="1">
    <citation type="journal article" date="2012" name="PLoS Pathog.">
        <title>Diverse lifestyles and strategies of plant pathogenesis encoded in the genomes of eighteen Dothideomycetes fungi.</title>
        <authorList>
            <person name="Ohm R.A."/>
            <person name="Feau N."/>
            <person name="Henrissat B."/>
            <person name="Schoch C.L."/>
            <person name="Horwitz B.A."/>
            <person name="Barry K.W."/>
            <person name="Condon B.J."/>
            <person name="Copeland A.C."/>
            <person name="Dhillon B."/>
            <person name="Glaser F."/>
            <person name="Hesse C.N."/>
            <person name="Kosti I."/>
            <person name="LaButti K."/>
            <person name="Lindquist E.A."/>
            <person name="Lucas S."/>
            <person name="Salamov A.A."/>
            <person name="Bradshaw R.E."/>
            <person name="Ciuffetti L."/>
            <person name="Hamelin R.C."/>
            <person name="Kema G.H.J."/>
            <person name="Lawrence C."/>
            <person name="Scott J.A."/>
            <person name="Spatafora J.W."/>
            <person name="Turgeon B.G."/>
            <person name="de Wit P.J.G.M."/>
            <person name="Zhong S."/>
            <person name="Goodwin S.B."/>
            <person name="Grigoriev I.V."/>
        </authorList>
    </citation>
    <scope>NUCLEOTIDE SEQUENCE [LARGE SCALE GENOMIC DNA]</scope>
    <source>
        <strain evidence="2 3">UAMH 10762</strain>
    </source>
</reference>